<evidence type="ECO:0000256" key="1">
    <source>
        <dbReference type="SAM" id="MobiDB-lite"/>
    </source>
</evidence>
<keyword evidence="3" id="KW-1185">Reference proteome</keyword>
<feature type="compositionally biased region" description="Low complexity" evidence="1">
    <location>
        <begin position="131"/>
        <end position="142"/>
    </location>
</feature>
<sequence length="162" mass="17530">MQKQEDEKLERRLHQVMEQIQPDEDAKDRMYLEIMRRASVAETPPAKPKPWYLRWQTSAGACTAALLCVVVVAAAVHGRMPQGGTGQLDIVSPTVTTQASELPADTEQPDETETRPQTEITAAETGVTVHSAGNASAAAESSTVPAEDEIVSPEITVPQKPQ</sequence>
<gene>
    <name evidence="2" type="ORF">RUMCAL_02126</name>
</gene>
<protein>
    <submittedName>
        <fullName evidence="2">Uncharacterized protein</fullName>
    </submittedName>
</protein>
<dbReference type="PATRIC" id="fig|411473.3.peg.1753"/>
<dbReference type="AlphaFoldDB" id="U2M3R9"/>
<dbReference type="STRING" id="411473.RUMCAL_02126"/>
<comment type="caution">
    <text evidence="2">The sequence shown here is derived from an EMBL/GenBank/DDBJ whole genome shotgun (WGS) entry which is preliminary data.</text>
</comment>
<evidence type="ECO:0000313" key="2">
    <source>
        <dbReference type="EMBL" id="ERJ93978.1"/>
    </source>
</evidence>
<reference evidence="2 3" key="1">
    <citation type="submission" date="2013-07" db="EMBL/GenBank/DDBJ databases">
        <authorList>
            <person name="Weinstock G."/>
            <person name="Sodergren E."/>
            <person name="Wylie T."/>
            <person name="Fulton L."/>
            <person name="Fulton R."/>
            <person name="Fronick C."/>
            <person name="O'Laughlin M."/>
            <person name="Godfrey J."/>
            <person name="Miner T."/>
            <person name="Herter B."/>
            <person name="Appelbaum E."/>
            <person name="Cordes M."/>
            <person name="Lek S."/>
            <person name="Wollam A."/>
            <person name="Pepin K.H."/>
            <person name="Palsikar V.B."/>
            <person name="Mitreva M."/>
            <person name="Wilson R.K."/>
        </authorList>
    </citation>
    <scope>NUCLEOTIDE SEQUENCE [LARGE SCALE GENOMIC DNA]</scope>
    <source>
        <strain evidence="2 3">ATCC 27760</strain>
    </source>
</reference>
<dbReference type="RefSeq" id="WP_021683640.1">
    <property type="nucleotide sequence ID" value="NZ_KI260500.1"/>
</dbReference>
<accession>U2M3R9</accession>
<organism evidence="2 3">
    <name type="scientific">Ruminococcus callidus ATCC 27760</name>
    <dbReference type="NCBI Taxonomy" id="411473"/>
    <lineage>
        <taxon>Bacteria</taxon>
        <taxon>Bacillati</taxon>
        <taxon>Bacillota</taxon>
        <taxon>Clostridia</taxon>
        <taxon>Eubacteriales</taxon>
        <taxon>Oscillospiraceae</taxon>
        <taxon>Ruminococcus</taxon>
    </lineage>
</organism>
<feature type="region of interest" description="Disordered" evidence="1">
    <location>
        <begin position="81"/>
        <end position="162"/>
    </location>
</feature>
<dbReference type="EMBL" id="AWVF01000264">
    <property type="protein sequence ID" value="ERJ93978.1"/>
    <property type="molecule type" value="Genomic_DNA"/>
</dbReference>
<dbReference type="HOGENOM" id="CLU_1634156_0_0_9"/>
<dbReference type="Proteomes" id="UP000016662">
    <property type="component" value="Unassembled WGS sequence"/>
</dbReference>
<proteinExistence type="predicted"/>
<name>U2M3R9_9FIRM</name>
<evidence type="ECO:0000313" key="3">
    <source>
        <dbReference type="Proteomes" id="UP000016662"/>
    </source>
</evidence>